<reference evidence="8" key="1">
    <citation type="submission" date="2025-08" db="UniProtKB">
        <authorList>
            <consortium name="RefSeq"/>
        </authorList>
    </citation>
    <scope>IDENTIFICATION</scope>
</reference>
<dbReference type="InParanoid" id="A0A2I4D125"/>
<dbReference type="OrthoDB" id="5792673at2759"/>
<dbReference type="GO" id="GO:0010629">
    <property type="term" value="P:negative regulation of gene expression"/>
    <property type="evidence" value="ECO:0007669"/>
    <property type="project" value="TreeGrafter"/>
</dbReference>
<comment type="subcellular location">
    <subcellularLocation>
        <location evidence="1">Nucleus</location>
    </subcellularLocation>
</comment>
<dbReference type="Pfam" id="PF18359">
    <property type="entry name" value="Tudor_5"/>
    <property type="match status" value="1"/>
</dbReference>
<dbReference type="InterPro" id="IPR040880">
    <property type="entry name" value="DUF5604"/>
</dbReference>
<dbReference type="STRING" id="52670.A0A2I4D125"/>
<sequence>MESDEMEMTIAELQSLIRDRVQKTLLSSSALNEKFHRLRSLLCRNQTQISKLSTVCQSVAKCEQTVKELYSLIGWEYEDDSDESNGKPSGCSRARPFLFVTSRRHIHKTSSQSSSSEDEEMQESHEDILNKNAVVVLTKLKQSQIMAALRAPSPQPDSSDEDVLNGSESDMQWEPETHGIDPEFSGSDFEIKPRKRRKMDPSYSRCRTTKKIGRVRRIYRITDSSTSSSESNRGEAASDDDDKTTEATELQENGSKIIIQSEKKTTESVENETAELCKSNSTESGKLESGETKSPESGKIKSTESGESKSTESGESKSTESGESKSTESGESKNTETKERKTMELRKRKTDSDKKQTTESDKQKTTKSTTSKAPQADTTTSSQSNTKTGPQSNASKAATLSTDNKGGAPVDGQSQKTTDTPPKVQHVEITVNMSVLARRRTLSWKPGKVIEIITKGDGKVKYKVIFEEKGKCLVSSHHIAPVTLPLLDNLFVGARVVVKSESDQADFQPGILTEVPNRKNRMRFLVFIDDHTPVYCPLPSLRLVCKPLEDPLDDIPDENHRSYMRGYLKSWPYPPLTQYKVGQMVKVHYNDALEKCEVLEIDCSLIRVVFPCDQQKEWIFRGSMRLEHIININKDMLTKPNGEKNEPS</sequence>
<keyword evidence="7" id="KW-1185">Reference proteome</keyword>
<dbReference type="AlphaFoldDB" id="A0A2I4D125"/>
<dbReference type="GO" id="GO:0070828">
    <property type="term" value="P:heterochromatin organization"/>
    <property type="evidence" value="ECO:0007669"/>
    <property type="project" value="TreeGrafter"/>
</dbReference>
<protein>
    <submittedName>
        <fullName evidence="8">Histone-lysine N-methyltransferase SETDB1-A</fullName>
    </submittedName>
</protein>
<dbReference type="InterPro" id="IPR041292">
    <property type="entry name" value="Tudor_4"/>
</dbReference>
<evidence type="ECO:0000259" key="4">
    <source>
        <dbReference type="Pfam" id="PF18300"/>
    </source>
</evidence>
<evidence type="ECO:0000256" key="2">
    <source>
        <dbReference type="ARBA" id="ARBA00023242"/>
    </source>
</evidence>
<evidence type="ECO:0000259" key="6">
    <source>
        <dbReference type="Pfam" id="PF18359"/>
    </source>
</evidence>
<dbReference type="Proteomes" id="UP000192220">
    <property type="component" value="Unplaced"/>
</dbReference>
<dbReference type="GO" id="GO:0046974">
    <property type="term" value="F:histone H3K9 methyltransferase activity"/>
    <property type="evidence" value="ECO:0007669"/>
    <property type="project" value="TreeGrafter"/>
</dbReference>
<dbReference type="Gene3D" id="2.30.30.140">
    <property type="match status" value="2"/>
</dbReference>
<feature type="domain" description="Histone methyltransferase Tudor" evidence="5">
    <location>
        <begin position="580"/>
        <end position="627"/>
    </location>
</feature>
<feature type="compositionally biased region" description="Basic residues" evidence="3">
    <location>
        <begin position="207"/>
        <end position="219"/>
    </location>
</feature>
<evidence type="ECO:0000313" key="7">
    <source>
        <dbReference type="Proteomes" id="UP000192220"/>
    </source>
</evidence>
<evidence type="ECO:0000313" key="8">
    <source>
        <dbReference type="RefSeq" id="XP_013885928.1"/>
    </source>
</evidence>
<dbReference type="InterPro" id="IPR041291">
    <property type="entry name" value="TUDOR_5"/>
</dbReference>
<dbReference type="GO" id="GO:0005634">
    <property type="term" value="C:nucleus"/>
    <property type="evidence" value="ECO:0007669"/>
    <property type="project" value="UniProtKB-SubCell"/>
</dbReference>
<evidence type="ECO:0000256" key="1">
    <source>
        <dbReference type="ARBA" id="ARBA00004123"/>
    </source>
</evidence>
<dbReference type="RefSeq" id="XP_013885928.1">
    <property type="nucleotide sequence ID" value="XM_014030474.1"/>
</dbReference>
<dbReference type="GeneID" id="106533985"/>
<dbReference type="PANTHER" id="PTHR46024">
    <property type="entry name" value="HISTONE-LYSINE N-METHYLTRANSFERASE EGGLESS"/>
    <property type="match status" value="1"/>
</dbReference>
<keyword evidence="2" id="KW-0539">Nucleus</keyword>
<organism evidence="7 8">
    <name type="scientific">Austrofundulus limnaeus</name>
    <name type="common">Annual killifish</name>
    <dbReference type="NCBI Taxonomy" id="52670"/>
    <lineage>
        <taxon>Eukaryota</taxon>
        <taxon>Metazoa</taxon>
        <taxon>Chordata</taxon>
        <taxon>Craniata</taxon>
        <taxon>Vertebrata</taxon>
        <taxon>Euteleostomi</taxon>
        <taxon>Actinopterygii</taxon>
        <taxon>Neopterygii</taxon>
        <taxon>Teleostei</taxon>
        <taxon>Neoteleostei</taxon>
        <taxon>Acanthomorphata</taxon>
        <taxon>Ovalentaria</taxon>
        <taxon>Atherinomorphae</taxon>
        <taxon>Cyprinodontiformes</taxon>
        <taxon>Rivulidae</taxon>
        <taxon>Austrofundulus</taxon>
    </lineage>
</organism>
<evidence type="ECO:0000256" key="3">
    <source>
        <dbReference type="SAM" id="MobiDB-lite"/>
    </source>
</evidence>
<feature type="domain" description="DUF5604" evidence="4">
    <location>
        <begin position="429"/>
        <end position="480"/>
    </location>
</feature>
<feature type="domain" description="Histone methyltransferase Tudor" evidence="6">
    <location>
        <begin position="490"/>
        <end position="530"/>
    </location>
</feature>
<feature type="region of interest" description="Disordered" evidence="3">
    <location>
        <begin position="149"/>
        <end position="425"/>
    </location>
</feature>
<dbReference type="KEGG" id="alim:106533985"/>
<dbReference type="Pfam" id="PF18358">
    <property type="entry name" value="Tudor_4"/>
    <property type="match status" value="1"/>
</dbReference>
<feature type="compositionally biased region" description="Basic and acidic residues" evidence="3">
    <location>
        <begin position="285"/>
        <end position="364"/>
    </location>
</feature>
<proteinExistence type="predicted"/>
<dbReference type="PANTHER" id="PTHR46024:SF1">
    <property type="entry name" value="HISTONE-LYSINE N-METHYLTRANSFERASE EGGLESS"/>
    <property type="match status" value="1"/>
</dbReference>
<accession>A0A2I4D125</accession>
<gene>
    <name evidence="8" type="primary">LOC106533985</name>
</gene>
<feature type="compositionally biased region" description="Polar residues" evidence="3">
    <location>
        <begin position="376"/>
        <end position="404"/>
    </location>
</feature>
<dbReference type="Pfam" id="PF18300">
    <property type="entry name" value="DUF5604"/>
    <property type="match status" value="1"/>
</dbReference>
<dbReference type="InterPro" id="IPR051516">
    <property type="entry name" value="SETDB_methyltransferase"/>
</dbReference>
<evidence type="ECO:0000259" key="5">
    <source>
        <dbReference type="Pfam" id="PF18358"/>
    </source>
</evidence>
<name>A0A2I4D125_AUSLI</name>